<dbReference type="Proteomes" id="UP000265520">
    <property type="component" value="Unassembled WGS sequence"/>
</dbReference>
<feature type="region of interest" description="Disordered" evidence="1">
    <location>
        <begin position="38"/>
        <end position="59"/>
    </location>
</feature>
<protein>
    <submittedName>
        <fullName evidence="2">Uncharacterized protein</fullName>
    </submittedName>
</protein>
<evidence type="ECO:0000313" key="3">
    <source>
        <dbReference type="Proteomes" id="UP000265520"/>
    </source>
</evidence>
<comment type="caution">
    <text evidence="2">The sequence shown here is derived from an EMBL/GenBank/DDBJ whole genome shotgun (WGS) entry which is preliminary data.</text>
</comment>
<proteinExistence type="predicted"/>
<feature type="non-terminal residue" evidence="2">
    <location>
        <position position="1"/>
    </location>
</feature>
<sequence>QIANPNSTPAKMAEEVAETTARDRSKFEWCCGGRKSLVAPPEAESTSQKISLDVRGKEV</sequence>
<evidence type="ECO:0000256" key="1">
    <source>
        <dbReference type="SAM" id="MobiDB-lite"/>
    </source>
</evidence>
<accession>A0A392Q5K9</accession>
<reference evidence="2 3" key="1">
    <citation type="journal article" date="2018" name="Front. Plant Sci.">
        <title>Red Clover (Trifolium pratense) and Zigzag Clover (T. medium) - A Picture of Genomic Similarities and Differences.</title>
        <authorList>
            <person name="Dluhosova J."/>
            <person name="Istvanek J."/>
            <person name="Nedelnik J."/>
            <person name="Repkova J."/>
        </authorList>
    </citation>
    <scope>NUCLEOTIDE SEQUENCE [LARGE SCALE GENOMIC DNA]</scope>
    <source>
        <strain evidence="3">cv. 10/8</strain>
        <tissue evidence="2">Leaf</tissue>
    </source>
</reference>
<evidence type="ECO:0000313" key="2">
    <source>
        <dbReference type="EMBL" id="MCI19010.1"/>
    </source>
</evidence>
<organism evidence="2 3">
    <name type="scientific">Trifolium medium</name>
    <dbReference type="NCBI Taxonomy" id="97028"/>
    <lineage>
        <taxon>Eukaryota</taxon>
        <taxon>Viridiplantae</taxon>
        <taxon>Streptophyta</taxon>
        <taxon>Embryophyta</taxon>
        <taxon>Tracheophyta</taxon>
        <taxon>Spermatophyta</taxon>
        <taxon>Magnoliopsida</taxon>
        <taxon>eudicotyledons</taxon>
        <taxon>Gunneridae</taxon>
        <taxon>Pentapetalae</taxon>
        <taxon>rosids</taxon>
        <taxon>fabids</taxon>
        <taxon>Fabales</taxon>
        <taxon>Fabaceae</taxon>
        <taxon>Papilionoideae</taxon>
        <taxon>50 kb inversion clade</taxon>
        <taxon>NPAAA clade</taxon>
        <taxon>Hologalegina</taxon>
        <taxon>IRL clade</taxon>
        <taxon>Trifolieae</taxon>
        <taxon>Trifolium</taxon>
    </lineage>
</organism>
<name>A0A392Q5K9_9FABA</name>
<dbReference type="AlphaFoldDB" id="A0A392Q5K9"/>
<dbReference type="EMBL" id="LXQA010112813">
    <property type="protein sequence ID" value="MCI19010.1"/>
    <property type="molecule type" value="Genomic_DNA"/>
</dbReference>
<feature type="region of interest" description="Disordered" evidence="1">
    <location>
        <begin position="1"/>
        <end position="23"/>
    </location>
</feature>
<keyword evidence="3" id="KW-1185">Reference proteome</keyword>